<feature type="chain" id="PRO_5040425979" description="Secreted protein" evidence="1">
    <location>
        <begin position="18"/>
        <end position="78"/>
    </location>
</feature>
<feature type="signal peptide" evidence="1">
    <location>
        <begin position="1"/>
        <end position="17"/>
    </location>
</feature>
<evidence type="ECO:0000256" key="1">
    <source>
        <dbReference type="SAM" id="SignalP"/>
    </source>
</evidence>
<dbReference type="EMBL" id="MU128919">
    <property type="protein sequence ID" value="KAF9519129.1"/>
    <property type="molecule type" value="Genomic_DNA"/>
</dbReference>
<accession>A0A9P6E199</accession>
<dbReference type="Proteomes" id="UP000886523">
    <property type="component" value="Unassembled WGS sequence"/>
</dbReference>
<organism evidence="2 3">
    <name type="scientific">Hydnum rufescens UP504</name>
    <dbReference type="NCBI Taxonomy" id="1448309"/>
    <lineage>
        <taxon>Eukaryota</taxon>
        <taxon>Fungi</taxon>
        <taxon>Dikarya</taxon>
        <taxon>Basidiomycota</taxon>
        <taxon>Agaricomycotina</taxon>
        <taxon>Agaricomycetes</taxon>
        <taxon>Cantharellales</taxon>
        <taxon>Hydnaceae</taxon>
        <taxon>Hydnum</taxon>
    </lineage>
</organism>
<evidence type="ECO:0008006" key="4">
    <source>
        <dbReference type="Google" id="ProtNLM"/>
    </source>
</evidence>
<proteinExistence type="predicted"/>
<comment type="caution">
    <text evidence="2">The sequence shown here is derived from an EMBL/GenBank/DDBJ whole genome shotgun (WGS) entry which is preliminary data.</text>
</comment>
<reference evidence="2" key="1">
    <citation type="journal article" date="2020" name="Nat. Commun.">
        <title>Large-scale genome sequencing of mycorrhizal fungi provides insights into the early evolution of symbiotic traits.</title>
        <authorList>
            <person name="Miyauchi S."/>
            <person name="Kiss E."/>
            <person name="Kuo A."/>
            <person name="Drula E."/>
            <person name="Kohler A."/>
            <person name="Sanchez-Garcia M."/>
            <person name="Morin E."/>
            <person name="Andreopoulos B."/>
            <person name="Barry K.W."/>
            <person name="Bonito G."/>
            <person name="Buee M."/>
            <person name="Carver A."/>
            <person name="Chen C."/>
            <person name="Cichocki N."/>
            <person name="Clum A."/>
            <person name="Culley D."/>
            <person name="Crous P.W."/>
            <person name="Fauchery L."/>
            <person name="Girlanda M."/>
            <person name="Hayes R.D."/>
            <person name="Keri Z."/>
            <person name="LaButti K."/>
            <person name="Lipzen A."/>
            <person name="Lombard V."/>
            <person name="Magnuson J."/>
            <person name="Maillard F."/>
            <person name="Murat C."/>
            <person name="Nolan M."/>
            <person name="Ohm R.A."/>
            <person name="Pangilinan J."/>
            <person name="Pereira M.F."/>
            <person name="Perotto S."/>
            <person name="Peter M."/>
            <person name="Pfister S."/>
            <person name="Riley R."/>
            <person name="Sitrit Y."/>
            <person name="Stielow J.B."/>
            <person name="Szollosi G."/>
            <person name="Zifcakova L."/>
            <person name="Stursova M."/>
            <person name="Spatafora J.W."/>
            <person name="Tedersoo L."/>
            <person name="Vaario L.M."/>
            <person name="Yamada A."/>
            <person name="Yan M."/>
            <person name="Wang P."/>
            <person name="Xu J."/>
            <person name="Bruns T."/>
            <person name="Baldrian P."/>
            <person name="Vilgalys R."/>
            <person name="Dunand C."/>
            <person name="Henrissat B."/>
            <person name="Grigoriev I.V."/>
            <person name="Hibbett D."/>
            <person name="Nagy L.G."/>
            <person name="Martin F.M."/>
        </authorList>
    </citation>
    <scope>NUCLEOTIDE SEQUENCE</scope>
    <source>
        <strain evidence="2">UP504</strain>
    </source>
</reference>
<gene>
    <name evidence="2" type="ORF">BS47DRAFT_72508</name>
</gene>
<sequence>MWLRVANLSWTVGRVRGLATTWAKIHMVSVLSALPQKRLLIPRRCRARSHPPKIQKGAYRRRRRVRKGRWGRLCAQFW</sequence>
<evidence type="ECO:0000313" key="3">
    <source>
        <dbReference type="Proteomes" id="UP000886523"/>
    </source>
</evidence>
<keyword evidence="3" id="KW-1185">Reference proteome</keyword>
<name>A0A9P6E199_9AGAM</name>
<protein>
    <recommendedName>
        <fullName evidence="4">Secreted protein</fullName>
    </recommendedName>
</protein>
<dbReference type="AlphaFoldDB" id="A0A9P6E199"/>
<keyword evidence="1" id="KW-0732">Signal</keyword>
<evidence type="ECO:0000313" key="2">
    <source>
        <dbReference type="EMBL" id="KAF9519129.1"/>
    </source>
</evidence>